<reference evidence="2" key="1">
    <citation type="journal article" date="2014" name="Int. J. Syst. Evol. Microbiol.">
        <title>Complete genome sequence of Corynebacterium casei LMG S-19264T (=DSM 44701T), isolated from a smear-ripened cheese.</title>
        <authorList>
            <consortium name="US DOE Joint Genome Institute (JGI-PGF)"/>
            <person name="Walter F."/>
            <person name="Albersmeier A."/>
            <person name="Kalinowski J."/>
            <person name="Ruckert C."/>
        </authorList>
    </citation>
    <scope>NUCLEOTIDE SEQUENCE</scope>
    <source>
        <strain evidence="2">CGMCC 1.15178</strain>
    </source>
</reference>
<dbReference type="InterPro" id="IPR047650">
    <property type="entry name" value="Transpos_IS110"/>
</dbReference>
<dbReference type="GO" id="GO:0004803">
    <property type="term" value="F:transposase activity"/>
    <property type="evidence" value="ECO:0007669"/>
    <property type="project" value="InterPro"/>
</dbReference>
<reference evidence="2" key="2">
    <citation type="submission" date="2020-09" db="EMBL/GenBank/DDBJ databases">
        <authorList>
            <person name="Sun Q."/>
            <person name="Zhou Y."/>
        </authorList>
    </citation>
    <scope>NUCLEOTIDE SEQUENCE</scope>
    <source>
        <strain evidence="2">CGMCC 1.15178</strain>
    </source>
</reference>
<evidence type="ECO:0000259" key="1">
    <source>
        <dbReference type="Pfam" id="PF01548"/>
    </source>
</evidence>
<gene>
    <name evidence="2" type="ORF">GCM10010911_71860</name>
</gene>
<sequence>MESTGVFWKPIVNLLEAEDIEFLVLNAQHMKALPGRKTDVKDAEWIAQLLRHGLLKASFIPNRYQRELRELVRYRRSIIEERARQMVKKIQRNTK</sequence>
<dbReference type="Proteomes" id="UP000612456">
    <property type="component" value="Unassembled WGS sequence"/>
</dbReference>
<dbReference type="PANTHER" id="PTHR33055:SF15">
    <property type="entry name" value="TRANSPOSASE-RELATED"/>
    <property type="match status" value="1"/>
</dbReference>
<name>A0A916ZLY1_9BACL</name>
<dbReference type="GO" id="GO:0006313">
    <property type="term" value="P:DNA transposition"/>
    <property type="evidence" value="ECO:0007669"/>
    <property type="project" value="InterPro"/>
</dbReference>
<dbReference type="Pfam" id="PF01548">
    <property type="entry name" value="DEDD_Tnp_IS110"/>
    <property type="match status" value="1"/>
</dbReference>
<proteinExistence type="predicted"/>
<dbReference type="InterPro" id="IPR002525">
    <property type="entry name" value="Transp_IS110-like_N"/>
</dbReference>
<dbReference type="PANTHER" id="PTHR33055">
    <property type="entry name" value="TRANSPOSASE FOR INSERTION SEQUENCE ELEMENT IS1111A"/>
    <property type="match status" value="1"/>
</dbReference>
<evidence type="ECO:0000313" key="3">
    <source>
        <dbReference type="Proteomes" id="UP000612456"/>
    </source>
</evidence>
<protein>
    <recommendedName>
        <fullName evidence="1">Transposase IS110-like N-terminal domain-containing protein</fullName>
    </recommendedName>
</protein>
<accession>A0A916ZLY1</accession>
<dbReference type="EMBL" id="BMHP01000019">
    <property type="protein sequence ID" value="GGE02461.1"/>
    <property type="molecule type" value="Genomic_DNA"/>
</dbReference>
<dbReference type="AlphaFoldDB" id="A0A916ZLY1"/>
<comment type="caution">
    <text evidence="2">The sequence shown here is derived from an EMBL/GenBank/DDBJ whole genome shotgun (WGS) entry which is preliminary data.</text>
</comment>
<dbReference type="GO" id="GO:0003677">
    <property type="term" value="F:DNA binding"/>
    <property type="evidence" value="ECO:0007669"/>
    <property type="project" value="InterPro"/>
</dbReference>
<evidence type="ECO:0000313" key="2">
    <source>
        <dbReference type="EMBL" id="GGE02461.1"/>
    </source>
</evidence>
<organism evidence="2 3">
    <name type="scientific">Paenibacillus nasutitermitis</name>
    <dbReference type="NCBI Taxonomy" id="1652958"/>
    <lineage>
        <taxon>Bacteria</taxon>
        <taxon>Bacillati</taxon>
        <taxon>Bacillota</taxon>
        <taxon>Bacilli</taxon>
        <taxon>Bacillales</taxon>
        <taxon>Paenibacillaceae</taxon>
        <taxon>Paenibacillus</taxon>
    </lineage>
</organism>
<keyword evidence="3" id="KW-1185">Reference proteome</keyword>
<feature type="domain" description="Transposase IS110-like N-terminal" evidence="1">
    <location>
        <begin position="1"/>
        <end position="86"/>
    </location>
</feature>